<feature type="binding site" evidence="11">
    <location>
        <position position="21"/>
    </location>
    <ligand>
        <name>Mg(2+)</name>
        <dbReference type="ChEBI" id="CHEBI:18420"/>
    </ligand>
</feature>
<comment type="similarity">
    <text evidence="11">Belongs to the tRNA nucleotidyltransferase/poly(A) polymerase family. Bacterial CCA-adding enzyme type 2 subfamily.</text>
</comment>
<dbReference type="GO" id="GO:0001680">
    <property type="term" value="P:tRNA 3'-terminal CCA addition"/>
    <property type="evidence" value="ECO:0007669"/>
    <property type="project" value="UniProtKB-UniRule"/>
</dbReference>
<keyword evidence="15" id="KW-1185">Reference proteome</keyword>
<dbReference type="Proteomes" id="UP000238949">
    <property type="component" value="Unassembled WGS sequence"/>
</dbReference>
<sequence length="373" mass="41960">MQVYLVGGAVRDKLLHRKVTERDWVVVGATPAQLLAEGYTQVGKDFPVFLHPQTQEEYALARTERKTGGGYTGFSCHATPDVTLEEDLLRRDLTINAMAESASGELIDPYNGQADLQQRLLRHVSSAFSEDPLRIFRVARFAARYAYLGFSVAEETMKLMQVMATSDDIRHLSAERVWQETRRALMEDNPEVYLSVLQQCGALKAWMPELEAVISDESITDSLQQAAASEHPLAVRWATVCWPLEQQSLEALQKRLKVPNQEADCAQLAARILPSLAEHIHHSEWLLDALNTCDAWRRPERLERLMPLFTVVYPKQGQHFNAVFTSALTAANQVDVKAIIAAGHKGPDIKQQLSQQRLKQIEQSITNHGVQQI</sequence>
<feature type="binding site" evidence="11">
    <location>
        <position position="91"/>
    </location>
    <ligand>
        <name>ATP</name>
        <dbReference type="ChEBI" id="CHEBI:30616"/>
    </ligand>
</feature>
<dbReference type="OrthoDB" id="9805698at2"/>
<feature type="binding site" evidence="11">
    <location>
        <position position="11"/>
    </location>
    <ligand>
        <name>ATP</name>
        <dbReference type="ChEBI" id="CHEBI:30616"/>
    </ligand>
</feature>
<organism evidence="14 15">
    <name type="scientific">Alteromonas alba</name>
    <dbReference type="NCBI Taxonomy" id="2079529"/>
    <lineage>
        <taxon>Bacteria</taxon>
        <taxon>Pseudomonadati</taxon>
        <taxon>Pseudomonadota</taxon>
        <taxon>Gammaproteobacteria</taxon>
        <taxon>Alteromonadales</taxon>
        <taxon>Alteromonadaceae</taxon>
        <taxon>Alteromonas/Salinimonas group</taxon>
        <taxon>Alteromonas</taxon>
    </lineage>
</organism>
<evidence type="ECO:0000256" key="6">
    <source>
        <dbReference type="ARBA" id="ARBA00022741"/>
    </source>
</evidence>
<dbReference type="GO" id="GO:0005524">
    <property type="term" value="F:ATP binding"/>
    <property type="evidence" value="ECO:0007669"/>
    <property type="project" value="UniProtKB-UniRule"/>
</dbReference>
<dbReference type="GO" id="GO:0160016">
    <property type="term" value="F:CCACCA tRNA nucleotidyltransferase activity"/>
    <property type="evidence" value="ECO:0007669"/>
    <property type="project" value="RHEA"/>
</dbReference>
<feature type="domain" description="tRNA nucleotidyltransferase/poly(A) polymerase RNA and SrmB- binding" evidence="13">
    <location>
        <begin position="149"/>
        <end position="212"/>
    </location>
</feature>
<dbReference type="PANTHER" id="PTHR47545:SF1">
    <property type="entry name" value="MULTIFUNCTIONAL CCA PROTEIN"/>
    <property type="match status" value="1"/>
</dbReference>
<evidence type="ECO:0000256" key="7">
    <source>
        <dbReference type="ARBA" id="ARBA00022800"/>
    </source>
</evidence>
<evidence type="ECO:0000256" key="1">
    <source>
        <dbReference type="ARBA" id="ARBA00001946"/>
    </source>
</evidence>
<keyword evidence="5 11" id="KW-0479">Metal-binding</keyword>
<comment type="catalytic activity">
    <reaction evidence="11">
        <text>a tRNA precursor + 2 CTP + ATP = a tRNA with a 3' CCA end + 3 diphosphate</text>
        <dbReference type="Rhea" id="RHEA:14433"/>
        <dbReference type="Rhea" id="RHEA-COMP:10465"/>
        <dbReference type="Rhea" id="RHEA-COMP:10468"/>
        <dbReference type="ChEBI" id="CHEBI:30616"/>
        <dbReference type="ChEBI" id="CHEBI:33019"/>
        <dbReference type="ChEBI" id="CHEBI:37563"/>
        <dbReference type="ChEBI" id="CHEBI:74896"/>
        <dbReference type="ChEBI" id="CHEBI:83071"/>
        <dbReference type="EC" id="2.7.7.72"/>
    </reaction>
</comment>
<dbReference type="CDD" id="cd05398">
    <property type="entry name" value="NT_ClassII-CCAase"/>
    <property type="match status" value="1"/>
</dbReference>
<feature type="binding site" evidence="11">
    <location>
        <position position="8"/>
    </location>
    <ligand>
        <name>ATP</name>
        <dbReference type="ChEBI" id="CHEBI:30616"/>
    </ligand>
</feature>
<dbReference type="PANTHER" id="PTHR47545">
    <property type="entry name" value="MULTIFUNCTIONAL CCA PROTEIN"/>
    <property type="match status" value="1"/>
</dbReference>
<keyword evidence="8 11" id="KW-0067">ATP-binding</keyword>
<comment type="caution">
    <text evidence="14">The sequence shown here is derived from an EMBL/GenBank/DDBJ whole genome shotgun (WGS) entry which is preliminary data.</text>
</comment>
<dbReference type="Gene3D" id="3.30.460.10">
    <property type="entry name" value="Beta Polymerase, domain 2"/>
    <property type="match status" value="1"/>
</dbReference>
<comment type="catalytic activity">
    <reaction evidence="11">
        <text>a tRNA with a 3' CCA end + 2 CTP + ATP = a tRNA with a 3' CCACCA end + 3 diphosphate</text>
        <dbReference type="Rhea" id="RHEA:76235"/>
        <dbReference type="Rhea" id="RHEA-COMP:10468"/>
        <dbReference type="Rhea" id="RHEA-COMP:18655"/>
        <dbReference type="ChEBI" id="CHEBI:30616"/>
        <dbReference type="ChEBI" id="CHEBI:33019"/>
        <dbReference type="ChEBI" id="CHEBI:37563"/>
        <dbReference type="ChEBI" id="CHEBI:83071"/>
        <dbReference type="ChEBI" id="CHEBI:195187"/>
    </reaction>
</comment>
<feature type="binding site" evidence="11">
    <location>
        <position position="23"/>
    </location>
    <ligand>
        <name>Mg(2+)</name>
        <dbReference type="ChEBI" id="CHEBI:18420"/>
    </ligand>
</feature>
<dbReference type="RefSeq" id="WP_105934394.1">
    <property type="nucleotide sequence ID" value="NZ_PVNP01000082.1"/>
</dbReference>
<dbReference type="SUPFAM" id="SSF81891">
    <property type="entry name" value="Poly A polymerase C-terminal region-like"/>
    <property type="match status" value="1"/>
</dbReference>
<feature type="binding site" evidence="11">
    <location>
        <position position="137"/>
    </location>
    <ligand>
        <name>ATP</name>
        <dbReference type="ChEBI" id="CHEBI:30616"/>
    </ligand>
</feature>
<evidence type="ECO:0000259" key="13">
    <source>
        <dbReference type="Pfam" id="PF12627"/>
    </source>
</evidence>
<feature type="binding site" evidence="11">
    <location>
        <position position="8"/>
    </location>
    <ligand>
        <name>CTP</name>
        <dbReference type="ChEBI" id="CHEBI:37563"/>
    </ligand>
</feature>
<evidence type="ECO:0000256" key="8">
    <source>
        <dbReference type="ARBA" id="ARBA00022840"/>
    </source>
</evidence>
<keyword evidence="10 11" id="KW-0694">RNA-binding</keyword>
<evidence type="ECO:0000313" key="14">
    <source>
        <dbReference type="EMBL" id="PRO73895.1"/>
    </source>
</evidence>
<dbReference type="Pfam" id="PF01743">
    <property type="entry name" value="PolyA_pol"/>
    <property type="match status" value="1"/>
</dbReference>
<feature type="binding site" evidence="11">
    <location>
        <position position="11"/>
    </location>
    <ligand>
        <name>CTP</name>
        <dbReference type="ChEBI" id="CHEBI:37563"/>
    </ligand>
</feature>
<dbReference type="HAMAP" id="MF_01262">
    <property type="entry name" value="CCA_bact_type2"/>
    <property type="match status" value="1"/>
</dbReference>
<dbReference type="InterPro" id="IPR050124">
    <property type="entry name" value="tRNA_CCA-adding_enzyme"/>
</dbReference>
<proteinExistence type="inferred from homology"/>
<accession>A0A2S9VC64</accession>
<evidence type="ECO:0000256" key="5">
    <source>
        <dbReference type="ARBA" id="ARBA00022723"/>
    </source>
</evidence>
<dbReference type="InterPro" id="IPR002646">
    <property type="entry name" value="PolA_pol_head_dom"/>
</dbReference>
<dbReference type="EMBL" id="PVNP01000082">
    <property type="protein sequence ID" value="PRO73895.1"/>
    <property type="molecule type" value="Genomic_DNA"/>
</dbReference>
<dbReference type="PIRSF" id="PIRSF000813">
    <property type="entry name" value="CCA_bact"/>
    <property type="match status" value="1"/>
</dbReference>
<protein>
    <recommendedName>
        <fullName evidence="11">CCA-adding enzyme</fullName>
        <ecNumber evidence="11">2.7.7.72</ecNumber>
    </recommendedName>
    <alternativeName>
        <fullName evidence="11">CCA tRNA nucleotidyltransferase</fullName>
    </alternativeName>
    <alternativeName>
        <fullName evidence="11">tRNA CCA-pyrophosphorylase</fullName>
    </alternativeName>
    <alternativeName>
        <fullName evidence="11">tRNA adenylyl-/cytidylyl- transferase</fullName>
    </alternativeName>
    <alternativeName>
        <fullName evidence="11">tRNA nucleotidyltransferase</fullName>
    </alternativeName>
    <alternativeName>
        <fullName evidence="11">tRNA-NT</fullName>
    </alternativeName>
</protein>
<dbReference type="InterPro" id="IPR032828">
    <property type="entry name" value="PolyA_RNA-bd"/>
</dbReference>
<evidence type="ECO:0000256" key="4">
    <source>
        <dbReference type="ARBA" id="ARBA00022695"/>
    </source>
</evidence>
<dbReference type="GO" id="GO:0000049">
    <property type="term" value="F:tRNA binding"/>
    <property type="evidence" value="ECO:0007669"/>
    <property type="project" value="UniProtKB-UniRule"/>
</dbReference>
<keyword evidence="3 11" id="KW-0819">tRNA processing</keyword>
<evidence type="ECO:0000313" key="15">
    <source>
        <dbReference type="Proteomes" id="UP000238949"/>
    </source>
</evidence>
<keyword evidence="6 11" id="KW-0547">Nucleotide-binding</keyword>
<dbReference type="SUPFAM" id="SSF81301">
    <property type="entry name" value="Nucleotidyltransferase"/>
    <property type="match status" value="1"/>
</dbReference>
<comment type="miscellaneous">
    <text evidence="11">A single active site specifically recognizes both ATP and CTP and is responsible for their addition.</text>
</comment>
<dbReference type="Pfam" id="PF12627">
    <property type="entry name" value="PolyA_pol_RNAbd"/>
    <property type="match status" value="1"/>
</dbReference>
<evidence type="ECO:0000256" key="3">
    <source>
        <dbReference type="ARBA" id="ARBA00022694"/>
    </source>
</evidence>
<comment type="function">
    <text evidence="11">Catalyzes the addition and repair of the essential 3'-terminal CCA sequence in tRNAs without using a nucleic acid template. Adds these three nucleotides in the order of C, C, and A to the tRNA nucleotide-73, using CTP and ATP as substrates and producing inorganic pyrophosphate. tRNA 3'-terminal CCA addition is required both for tRNA processing and repair. Also involved in tRNA surveillance by mediating tandem CCA addition to generate a CCACCA at the 3' terminus of unstable tRNAs. While stable tRNAs receive only 3'-terminal CCA, unstable tRNAs are marked with CCACCA and rapidly degraded.</text>
</comment>
<keyword evidence="7 11" id="KW-0692">RNA repair</keyword>
<evidence type="ECO:0000256" key="10">
    <source>
        <dbReference type="ARBA" id="ARBA00022884"/>
    </source>
</evidence>
<dbReference type="Gene3D" id="1.10.3090.10">
    <property type="entry name" value="cca-adding enzyme, domain 2"/>
    <property type="match status" value="1"/>
</dbReference>
<dbReference type="InterPro" id="IPR012006">
    <property type="entry name" value="CCA_bact"/>
</dbReference>
<feature type="domain" description="Poly A polymerase head" evidence="12">
    <location>
        <begin position="3"/>
        <end position="122"/>
    </location>
</feature>
<reference evidence="15" key="1">
    <citation type="journal article" date="2020" name="Int. J. Syst. Evol. Microbiol.">
        <title>Alteromonas alba sp. nov., a marine bacterium isolated from the seawater of the West Pacific Ocean.</title>
        <authorList>
            <person name="Sun C."/>
            <person name="Wu Y.-H."/>
            <person name="Xamxidin M."/>
            <person name="Cheng H."/>
            <person name="Xu X.-W."/>
        </authorList>
    </citation>
    <scope>NUCLEOTIDE SEQUENCE [LARGE SCALE GENOMIC DNA]</scope>
    <source>
        <strain evidence="15">190</strain>
    </source>
</reference>
<evidence type="ECO:0000256" key="9">
    <source>
        <dbReference type="ARBA" id="ARBA00022842"/>
    </source>
</evidence>
<name>A0A2S9VC64_9ALTE</name>
<dbReference type="EC" id="2.7.7.72" evidence="11"/>
<feature type="binding site" evidence="11">
    <location>
        <position position="137"/>
    </location>
    <ligand>
        <name>CTP</name>
        <dbReference type="ChEBI" id="CHEBI:37563"/>
    </ligand>
</feature>
<feature type="binding site" evidence="11">
    <location>
        <position position="140"/>
    </location>
    <ligand>
        <name>CTP</name>
        <dbReference type="ChEBI" id="CHEBI:37563"/>
    </ligand>
</feature>
<dbReference type="GO" id="GO:0000287">
    <property type="term" value="F:magnesium ion binding"/>
    <property type="evidence" value="ECO:0007669"/>
    <property type="project" value="UniProtKB-UniRule"/>
</dbReference>
<keyword evidence="9 11" id="KW-0460">Magnesium</keyword>
<feature type="binding site" evidence="11">
    <location>
        <position position="91"/>
    </location>
    <ligand>
        <name>CTP</name>
        <dbReference type="ChEBI" id="CHEBI:37563"/>
    </ligand>
</feature>
<keyword evidence="4 11" id="KW-0548">Nucleotidyltransferase</keyword>
<dbReference type="GO" id="GO:0042245">
    <property type="term" value="P:RNA repair"/>
    <property type="evidence" value="ECO:0007669"/>
    <property type="project" value="UniProtKB-KW"/>
</dbReference>
<feature type="binding site" evidence="11">
    <location>
        <position position="140"/>
    </location>
    <ligand>
        <name>ATP</name>
        <dbReference type="ChEBI" id="CHEBI:30616"/>
    </ligand>
</feature>
<evidence type="ECO:0000259" key="12">
    <source>
        <dbReference type="Pfam" id="PF01743"/>
    </source>
</evidence>
<evidence type="ECO:0000256" key="2">
    <source>
        <dbReference type="ARBA" id="ARBA00022679"/>
    </source>
</evidence>
<keyword evidence="2 11" id="KW-0808">Transferase</keyword>
<comment type="cofactor">
    <cofactor evidence="1 11">
        <name>Mg(2+)</name>
        <dbReference type="ChEBI" id="CHEBI:18420"/>
    </cofactor>
</comment>
<dbReference type="InterPro" id="IPR043519">
    <property type="entry name" value="NT_sf"/>
</dbReference>
<evidence type="ECO:0000256" key="11">
    <source>
        <dbReference type="HAMAP-Rule" id="MF_01262"/>
    </source>
</evidence>
<gene>
    <name evidence="11" type="primary">cca</name>
    <name evidence="14" type="ORF">C6Y40_09185</name>
</gene>
<dbReference type="AlphaFoldDB" id="A0A2S9VC64"/>
<dbReference type="GO" id="GO:0004810">
    <property type="term" value="F:CCA tRNA nucleotidyltransferase activity"/>
    <property type="evidence" value="ECO:0007669"/>
    <property type="project" value="UniProtKB-UniRule"/>
</dbReference>